<feature type="transmembrane region" description="Helical" evidence="7">
    <location>
        <begin position="103"/>
        <end position="122"/>
    </location>
</feature>
<evidence type="ECO:0000313" key="10">
    <source>
        <dbReference type="Proteomes" id="UP000282574"/>
    </source>
</evidence>
<dbReference type="PANTHER" id="PTHR30576:SF23">
    <property type="entry name" value="GLUCOSYLTRANSFERASE"/>
    <property type="match status" value="1"/>
</dbReference>
<evidence type="ECO:0000256" key="2">
    <source>
        <dbReference type="ARBA" id="ARBA00006464"/>
    </source>
</evidence>
<evidence type="ECO:0000259" key="8">
    <source>
        <dbReference type="Pfam" id="PF02397"/>
    </source>
</evidence>
<comment type="subcellular location">
    <subcellularLocation>
        <location evidence="1">Membrane</location>
        <topology evidence="1">Multi-pass membrane protein</topology>
    </subcellularLocation>
</comment>
<evidence type="ECO:0000256" key="3">
    <source>
        <dbReference type="ARBA" id="ARBA00022679"/>
    </source>
</evidence>
<feature type="transmembrane region" description="Helical" evidence="7">
    <location>
        <begin position="37"/>
        <end position="55"/>
    </location>
</feature>
<name>A0AB37UC23_9CYAN</name>
<evidence type="ECO:0000256" key="5">
    <source>
        <dbReference type="ARBA" id="ARBA00022989"/>
    </source>
</evidence>
<feature type="transmembrane region" description="Helical" evidence="7">
    <location>
        <begin position="294"/>
        <end position="315"/>
    </location>
</feature>
<dbReference type="EMBL" id="RSCK01000089">
    <property type="protein sequence ID" value="RUT04165.1"/>
    <property type="molecule type" value="Genomic_DNA"/>
</dbReference>
<dbReference type="NCBIfam" id="TIGR03025">
    <property type="entry name" value="EPS_sugtrans"/>
    <property type="match status" value="1"/>
</dbReference>
<dbReference type="Proteomes" id="UP000282574">
    <property type="component" value="Unassembled WGS sequence"/>
</dbReference>
<evidence type="ECO:0000256" key="4">
    <source>
        <dbReference type="ARBA" id="ARBA00022692"/>
    </source>
</evidence>
<dbReference type="PANTHER" id="PTHR30576">
    <property type="entry name" value="COLANIC BIOSYNTHESIS UDP-GLUCOSE LIPID CARRIER TRANSFERASE"/>
    <property type="match status" value="1"/>
</dbReference>
<dbReference type="AlphaFoldDB" id="A0AB37UC23"/>
<dbReference type="GO" id="GO:0016780">
    <property type="term" value="F:phosphotransferase activity, for other substituted phosphate groups"/>
    <property type="evidence" value="ECO:0007669"/>
    <property type="project" value="TreeGrafter"/>
</dbReference>
<keyword evidence="4 7" id="KW-0812">Transmembrane</keyword>
<feature type="transmembrane region" description="Helical" evidence="7">
    <location>
        <begin position="75"/>
        <end position="96"/>
    </location>
</feature>
<evidence type="ECO:0000256" key="6">
    <source>
        <dbReference type="ARBA" id="ARBA00023136"/>
    </source>
</evidence>
<dbReference type="GO" id="GO:0016020">
    <property type="term" value="C:membrane"/>
    <property type="evidence" value="ECO:0007669"/>
    <property type="project" value="UniProtKB-SubCell"/>
</dbReference>
<dbReference type="Pfam" id="PF02397">
    <property type="entry name" value="Bac_transf"/>
    <property type="match status" value="1"/>
</dbReference>
<dbReference type="RefSeq" id="WP_106166903.1">
    <property type="nucleotide sequence ID" value="NZ_JAVKZF010000001.1"/>
</dbReference>
<evidence type="ECO:0000256" key="1">
    <source>
        <dbReference type="ARBA" id="ARBA00004141"/>
    </source>
</evidence>
<feature type="transmembrane region" description="Helical" evidence="7">
    <location>
        <begin position="128"/>
        <end position="152"/>
    </location>
</feature>
<evidence type="ECO:0000313" key="9">
    <source>
        <dbReference type="EMBL" id="RUT04165.1"/>
    </source>
</evidence>
<reference evidence="9 10" key="1">
    <citation type="journal article" date="2019" name="Genome Biol. Evol.">
        <title>Day and night: Metabolic profiles and evolutionary relationships of six axenic non-marine cyanobacteria.</title>
        <authorList>
            <person name="Will S.E."/>
            <person name="Henke P."/>
            <person name="Boedeker C."/>
            <person name="Huang S."/>
            <person name="Brinkmann H."/>
            <person name="Rohde M."/>
            <person name="Jarek M."/>
            <person name="Friedl T."/>
            <person name="Seufert S."/>
            <person name="Schumacher M."/>
            <person name="Overmann J."/>
            <person name="Neumann-Schaal M."/>
            <person name="Petersen J."/>
        </authorList>
    </citation>
    <scope>NUCLEOTIDE SEQUENCE [LARGE SCALE GENOMIC DNA]</scope>
    <source>
        <strain evidence="9 10">SAG 39.79</strain>
    </source>
</reference>
<dbReference type="InterPro" id="IPR003362">
    <property type="entry name" value="Bact_transf"/>
</dbReference>
<organism evidence="9 10">
    <name type="scientific">Chroococcidiopsis cubana SAG 39.79</name>
    <dbReference type="NCBI Taxonomy" id="388085"/>
    <lineage>
        <taxon>Bacteria</taxon>
        <taxon>Bacillati</taxon>
        <taxon>Cyanobacteriota</taxon>
        <taxon>Cyanophyceae</taxon>
        <taxon>Chroococcidiopsidales</taxon>
        <taxon>Chroococcidiopsidaceae</taxon>
        <taxon>Chroococcidiopsis</taxon>
    </lineage>
</organism>
<evidence type="ECO:0000256" key="7">
    <source>
        <dbReference type="SAM" id="Phobius"/>
    </source>
</evidence>
<keyword evidence="10" id="KW-1185">Reference proteome</keyword>
<gene>
    <name evidence="9" type="ORF">DSM107010_58410</name>
</gene>
<accession>A0AB37UC23</accession>
<keyword evidence="5 7" id="KW-1133">Transmembrane helix</keyword>
<comment type="caution">
    <text evidence="9">The sequence shown here is derived from an EMBL/GenBank/DDBJ whole genome shotgun (WGS) entry which is preliminary data.</text>
</comment>
<feature type="domain" description="Bacterial sugar transferase" evidence="8">
    <location>
        <begin position="289"/>
        <end position="478"/>
    </location>
</feature>
<dbReference type="InterPro" id="IPR017475">
    <property type="entry name" value="EPS_sugar_tfrase"/>
</dbReference>
<comment type="similarity">
    <text evidence="2">Belongs to the bacterial sugar transferase family.</text>
</comment>
<proteinExistence type="inferred from homology"/>
<protein>
    <submittedName>
        <fullName evidence="9">Glycosyl transferase</fullName>
    </submittedName>
</protein>
<keyword evidence="6 7" id="KW-0472">Membrane</keyword>
<sequence>MTFFTPFVDTRLRSSKSELDLRAPLLSQLRKGFAVRWLRTIVLISLDAAALYLAWQVIRTYITSVNPLWNSQQNLLVLVIVAIEIGLIAALGFYTSGQKRRDYLSLIKTLTFSHVFLFLVFSPQPTNFISLSAFIPSWLLSISLTCVTRFGIDNAIKYVRKQGLVCYPAFLICRPEDKKKAIDTIGVEKCYSLLGWADINSLVAERDDLDATIEDIYRLGIAEVFVCSWSLINRRMLLYWKLRNAGITLHILPVDLEIIDRKSELRMLCGLPTFKFSPPLVTGSDFWIKRCFDFCFAASFVIVAAPVYLFIALLIKLDSPGPVFYKQTRIGLHGRQFGLWKFRTMVVNADQLQKDLEASNEMKDGVLFKVKNDPRITPIGKFLRRYSLDELPQLLNVILGEMSLVGPRPLPIRDVEKFAQQHFIRHEVLPGVTGLWQVSGRSDITNFDEVINLDVSYMESWSLLLDLQILLKTIAVVLGKEGAY</sequence>
<keyword evidence="3 9" id="KW-0808">Transferase</keyword>